<comment type="caution">
    <text evidence="1">The sequence shown here is derived from an EMBL/GenBank/DDBJ whole genome shotgun (WGS) entry which is preliminary data.</text>
</comment>
<sequence length="97" mass="11701">CWRKYVDLFKNYNETTYNQILDTFPIYYDYFDTVDKASGSKVNEITGLPTRHIGLRTRTPHNSPERRDEVAAEWKNLRKKQLKPLQWPRRCDPLVKR</sequence>
<feature type="non-terminal residue" evidence="1">
    <location>
        <position position="1"/>
    </location>
</feature>
<evidence type="ECO:0000313" key="1">
    <source>
        <dbReference type="EMBL" id="GMT35077.1"/>
    </source>
</evidence>
<evidence type="ECO:0000313" key="2">
    <source>
        <dbReference type="Proteomes" id="UP001432322"/>
    </source>
</evidence>
<dbReference type="EMBL" id="BTSY01000007">
    <property type="protein sequence ID" value="GMT35077.1"/>
    <property type="molecule type" value="Genomic_DNA"/>
</dbReference>
<evidence type="ECO:0008006" key="3">
    <source>
        <dbReference type="Google" id="ProtNLM"/>
    </source>
</evidence>
<proteinExistence type="predicted"/>
<dbReference type="AlphaFoldDB" id="A0AAV5WSR8"/>
<reference evidence="1" key="1">
    <citation type="submission" date="2023-10" db="EMBL/GenBank/DDBJ databases">
        <title>Genome assembly of Pristionchus species.</title>
        <authorList>
            <person name="Yoshida K."/>
            <person name="Sommer R.J."/>
        </authorList>
    </citation>
    <scope>NUCLEOTIDE SEQUENCE</scope>
    <source>
        <strain evidence="1">RS5133</strain>
    </source>
</reference>
<protein>
    <recommendedName>
        <fullName evidence="3">Ribosomal protein</fullName>
    </recommendedName>
</protein>
<name>A0AAV5WSR8_9BILA</name>
<gene>
    <name evidence="1" type="ORF">PFISCL1PPCAC_26374</name>
</gene>
<keyword evidence="2" id="KW-1185">Reference proteome</keyword>
<organism evidence="1 2">
    <name type="scientific">Pristionchus fissidentatus</name>
    <dbReference type="NCBI Taxonomy" id="1538716"/>
    <lineage>
        <taxon>Eukaryota</taxon>
        <taxon>Metazoa</taxon>
        <taxon>Ecdysozoa</taxon>
        <taxon>Nematoda</taxon>
        <taxon>Chromadorea</taxon>
        <taxon>Rhabditida</taxon>
        <taxon>Rhabditina</taxon>
        <taxon>Diplogasteromorpha</taxon>
        <taxon>Diplogasteroidea</taxon>
        <taxon>Neodiplogasteridae</taxon>
        <taxon>Pristionchus</taxon>
    </lineage>
</organism>
<dbReference type="Proteomes" id="UP001432322">
    <property type="component" value="Unassembled WGS sequence"/>
</dbReference>
<accession>A0AAV5WSR8</accession>
<feature type="non-terminal residue" evidence="1">
    <location>
        <position position="97"/>
    </location>
</feature>